<dbReference type="PANTHER" id="PTHR43712">
    <property type="entry name" value="PUTATIVE (AFU_ORTHOLOGUE AFUA_4G14580)-RELATED"/>
    <property type="match status" value="1"/>
</dbReference>
<accession>A0A225A567</accession>
<dbReference type="PANTHER" id="PTHR43712:SF1">
    <property type="entry name" value="HYPOTHETICAL O-METHYLTRANSFERASE (EUROFUNG)-RELATED"/>
    <property type="match status" value="1"/>
</dbReference>
<evidence type="ECO:0000313" key="1">
    <source>
        <dbReference type="EMBL" id="OKL55302.1"/>
    </source>
</evidence>
<dbReference type="GeneID" id="31009215"/>
<dbReference type="SUPFAM" id="SSF53335">
    <property type="entry name" value="S-adenosyl-L-methionine-dependent methyltransferases"/>
    <property type="match status" value="1"/>
</dbReference>
<proteinExistence type="predicted"/>
<protein>
    <recommendedName>
        <fullName evidence="3">O-methyltransferase domain-containing protein</fullName>
    </recommendedName>
</protein>
<name>A0A225A567_TALAT</name>
<dbReference type="AlphaFoldDB" id="A0A225A567"/>
<dbReference type="InterPro" id="IPR029063">
    <property type="entry name" value="SAM-dependent_MTases_sf"/>
</dbReference>
<reference evidence="1 2" key="1">
    <citation type="submission" date="2015-06" db="EMBL/GenBank/DDBJ databases">
        <title>Talaromyces atroroseus IBT 11181 draft genome.</title>
        <authorList>
            <person name="Rasmussen K.B."/>
            <person name="Rasmussen S."/>
            <person name="Petersen B."/>
            <person name="Sicheritz-Ponten T."/>
            <person name="Mortensen U.H."/>
            <person name="Thrane U."/>
        </authorList>
    </citation>
    <scope>NUCLEOTIDE SEQUENCE [LARGE SCALE GENOMIC DNA]</scope>
    <source>
        <strain evidence="1 2">IBT 11181</strain>
    </source>
</reference>
<evidence type="ECO:0008006" key="3">
    <source>
        <dbReference type="Google" id="ProtNLM"/>
    </source>
</evidence>
<dbReference type="Gene3D" id="3.40.50.150">
    <property type="entry name" value="Vaccinia Virus protein VP39"/>
    <property type="match status" value="1"/>
</dbReference>
<dbReference type="EMBL" id="LFMY01000023">
    <property type="protein sequence ID" value="OKL55302.1"/>
    <property type="molecule type" value="Genomic_DNA"/>
</dbReference>
<dbReference type="RefSeq" id="XP_020115423.1">
    <property type="nucleotide sequence ID" value="XM_020265386.1"/>
</dbReference>
<dbReference type="Proteomes" id="UP000214365">
    <property type="component" value="Unassembled WGS sequence"/>
</dbReference>
<dbReference type="OrthoDB" id="1535081at2759"/>
<sequence length="219" mass="25020">MKAIYKLPEFFRSTGYRNPDDATAGPFQFAYETSQHWFQWVSDRPAVCQQFNHHMSAYHQGRPSWMDHEFYPVENDLLNLVKPGPNTVLLVDIGGGFGHDLQKFRQKHPSAPGRLIVQDKADVIRQGPIELEKVEFMAHDFFTEQPIKGLNELLVPSAPTNFVQVQGRTIFTQSYMIGLMQNAGVSYDISRMQWPPDIANYSSTRTLSLTKKQTSKLPS</sequence>
<gene>
    <name evidence="1" type="ORF">UA08_09459</name>
</gene>
<comment type="caution">
    <text evidence="1">The sequence shown here is derived from an EMBL/GenBank/DDBJ whole genome shotgun (WGS) entry which is preliminary data.</text>
</comment>
<keyword evidence="2" id="KW-1185">Reference proteome</keyword>
<evidence type="ECO:0000313" key="2">
    <source>
        <dbReference type="Proteomes" id="UP000214365"/>
    </source>
</evidence>
<organism evidence="1 2">
    <name type="scientific">Talaromyces atroroseus</name>
    <dbReference type="NCBI Taxonomy" id="1441469"/>
    <lineage>
        <taxon>Eukaryota</taxon>
        <taxon>Fungi</taxon>
        <taxon>Dikarya</taxon>
        <taxon>Ascomycota</taxon>
        <taxon>Pezizomycotina</taxon>
        <taxon>Eurotiomycetes</taxon>
        <taxon>Eurotiomycetidae</taxon>
        <taxon>Eurotiales</taxon>
        <taxon>Trichocomaceae</taxon>
        <taxon>Talaromyces</taxon>
        <taxon>Talaromyces sect. Trachyspermi</taxon>
    </lineage>
</organism>